<dbReference type="AlphaFoldDB" id="A0AAN5DHJ6"/>
<dbReference type="InterPro" id="IPR052883">
    <property type="entry name" value="Hisactophilin"/>
</dbReference>
<dbReference type="SUPFAM" id="SSF50405">
    <property type="entry name" value="Actin-crosslinking proteins"/>
    <property type="match status" value="1"/>
</dbReference>
<dbReference type="EMBL" id="BTRK01000006">
    <property type="protein sequence ID" value="GMR63065.1"/>
    <property type="molecule type" value="Genomic_DNA"/>
</dbReference>
<gene>
    <name evidence="1" type="ORF">PMAYCL1PPCAC_33261</name>
</gene>
<comment type="caution">
    <text evidence="1">The sequence shown here is derived from an EMBL/GenBank/DDBJ whole genome shotgun (WGS) entry which is preliminary data.</text>
</comment>
<dbReference type="PANTHER" id="PTHR33351:SF1">
    <property type="entry name" value="IG-LIKE DOMAIN-CONTAINING PROTEIN-RELATED"/>
    <property type="match status" value="1"/>
</dbReference>
<dbReference type="GO" id="GO:0030041">
    <property type="term" value="P:actin filament polymerization"/>
    <property type="evidence" value="ECO:0007669"/>
    <property type="project" value="TreeGrafter"/>
</dbReference>
<evidence type="ECO:0000313" key="1">
    <source>
        <dbReference type="EMBL" id="GMR63065.1"/>
    </source>
</evidence>
<reference evidence="2" key="1">
    <citation type="submission" date="2022-10" db="EMBL/GenBank/DDBJ databases">
        <title>Genome assembly of Pristionchus species.</title>
        <authorList>
            <person name="Yoshida K."/>
            <person name="Sommer R.J."/>
        </authorList>
    </citation>
    <scope>NUCLEOTIDE SEQUENCE [LARGE SCALE GENOMIC DNA]</scope>
    <source>
        <strain evidence="2">RS5460</strain>
    </source>
</reference>
<feature type="non-terminal residue" evidence="1">
    <location>
        <position position="1"/>
    </location>
</feature>
<dbReference type="GO" id="GO:0015629">
    <property type="term" value="C:actin cytoskeleton"/>
    <property type="evidence" value="ECO:0007669"/>
    <property type="project" value="TreeGrafter"/>
</dbReference>
<dbReference type="PANTHER" id="PTHR33351">
    <property type="entry name" value="HISACTOPHILIN-1-RELATED"/>
    <property type="match status" value="1"/>
</dbReference>
<feature type="non-terminal residue" evidence="1">
    <location>
        <position position="174"/>
    </location>
</feature>
<dbReference type="GO" id="GO:0051015">
    <property type="term" value="F:actin filament binding"/>
    <property type="evidence" value="ECO:0007669"/>
    <property type="project" value="TreeGrafter"/>
</dbReference>
<organism evidence="1 2">
    <name type="scientific">Pristionchus mayeri</name>
    <dbReference type="NCBI Taxonomy" id="1317129"/>
    <lineage>
        <taxon>Eukaryota</taxon>
        <taxon>Metazoa</taxon>
        <taxon>Ecdysozoa</taxon>
        <taxon>Nematoda</taxon>
        <taxon>Chromadorea</taxon>
        <taxon>Rhabditida</taxon>
        <taxon>Rhabditina</taxon>
        <taxon>Diplogasteromorpha</taxon>
        <taxon>Diplogasteroidea</taxon>
        <taxon>Neodiplogasteridae</taxon>
        <taxon>Pristionchus</taxon>
    </lineage>
</organism>
<dbReference type="Gene3D" id="2.80.10.50">
    <property type="match status" value="1"/>
</dbReference>
<accession>A0AAN5DHJ6</accession>
<name>A0AAN5DHJ6_9BILA</name>
<proteinExistence type="predicted"/>
<dbReference type="InterPro" id="IPR008999">
    <property type="entry name" value="Actin-crosslinking"/>
</dbReference>
<protein>
    <submittedName>
        <fullName evidence="1">Uncharacterized protein</fullName>
    </submittedName>
</protein>
<keyword evidence="2" id="KW-1185">Reference proteome</keyword>
<sequence>IFCSKKLEDQNSTRSRRSLAEKSISGRHFIASIYDAFLRIKNAKGIEVDLSPQAKENNLCWRWFIEEYNNKIMFKPFCMQGAYIFASSIGFVGLTFERKGHLFLPIYNDDGSWSFLSESGNYLNADNKGFVSTVKDQTSSTHFRLSPWEEIACCDCPAEFDIVNGKCGGFYTTV</sequence>
<evidence type="ECO:0000313" key="2">
    <source>
        <dbReference type="Proteomes" id="UP001328107"/>
    </source>
</evidence>
<dbReference type="Proteomes" id="UP001328107">
    <property type="component" value="Unassembled WGS sequence"/>
</dbReference>